<evidence type="ECO:0000256" key="10">
    <source>
        <dbReference type="PIRSR" id="PIRSR009283-1"/>
    </source>
</evidence>
<evidence type="ECO:0000259" key="11">
    <source>
        <dbReference type="PROSITE" id="PS51819"/>
    </source>
</evidence>
<dbReference type="GO" id="GO:0003868">
    <property type="term" value="F:4-hydroxyphenylpyruvate dioxygenase activity"/>
    <property type="evidence" value="ECO:0007669"/>
    <property type="project" value="InterPro"/>
</dbReference>
<proteinExistence type="inferred from homology"/>
<comment type="similarity">
    <text evidence="2 9">Belongs to the 4HPPD family.</text>
</comment>
<evidence type="ECO:0000256" key="1">
    <source>
        <dbReference type="ARBA" id="ARBA00005162"/>
    </source>
</evidence>
<dbReference type="NCBIfam" id="TIGR01263">
    <property type="entry name" value="4HPPD"/>
    <property type="match status" value="1"/>
</dbReference>
<evidence type="ECO:0000256" key="3">
    <source>
        <dbReference type="ARBA" id="ARBA00013222"/>
    </source>
</evidence>
<evidence type="ECO:0000256" key="7">
    <source>
        <dbReference type="ARBA" id="ARBA00023004"/>
    </source>
</evidence>
<comment type="pathway">
    <text evidence="1">Amino-acid degradation; L-phenylalanine degradation; acetoacetate and fumarate from L-phenylalanine: step 3/6.</text>
</comment>
<dbReference type="AlphaFoldDB" id="A0A7S3J272"/>
<dbReference type="PANTHER" id="PTHR11959">
    <property type="entry name" value="4-HYDROXYPHENYLPYRUVATE DIOXYGENASE"/>
    <property type="match status" value="1"/>
</dbReference>
<comment type="cofactor">
    <cofactor evidence="10">
        <name>Fe cation</name>
        <dbReference type="ChEBI" id="CHEBI:24875"/>
    </cofactor>
    <text evidence="10">Binds 1 Fe cation per subunit.</text>
</comment>
<keyword evidence="8" id="KW-0585">Phenylalanine catabolism</keyword>
<sequence length="380" mass="43784">MEYSKPTERPEGGQFIAFDHIRFYVGNAKQAASFYTSRFGFEHVAYQGLETGERDYCTHVVRNNDIFYAFTTALQPNNSEFYKELEVHGDGVKDVAFTVTDVRSIYEKAVSRGAKSVREPEEIKDENGSVIVATIQTYGDTHHTLVQRVDYTGPFLPGFKASDYKDPINDLIEPPKFEKIDHIVGNQPDLEMEPTAQWYEKMLDFHRFWSVDDSMIYTEYSSLRSIVMADFDENIKMPINEPAPGKRKSQIQEYVEFYGGAGVQHIAMKTDDIIATIENMRKRGVEFLTIPDTYYENLRKGLAESPISVTEDLDILQKNKILIDYDDKGYLLQIFTKPVEDRPTLFFEVIQRRNHNGFGAGNFKSLFESIELEQERRGNL</sequence>
<evidence type="ECO:0000256" key="2">
    <source>
        <dbReference type="ARBA" id="ARBA00005877"/>
    </source>
</evidence>
<feature type="binding site" evidence="10">
    <location>
        <position position="182"/>
    </location>
    <ligand>
        <name>Fe cation</name>
        <dbReference type="ChEBI" id="CHEBI:24875"/>
    </ligand>
</feature>
<evidence type="ECO:0000256" key="8">
    <source>
        <dbReference type="ARBA" id="ARBA00023232"/>
    </source>
</evidence>
<feature type="binding site" evidence="10">
    <location>
        <position position="348"/>
    </location>
    <ligand>
        <name>Fe cation</name>
        <dbReference type="ChEBI" id="CHEBI:24875"/>
    </ligand>
</feature>
<dbReference type="PANTHER" id="PTHR11959:SF1">
    <property type="entry name" value="4-HYDROXYPHENYLPYRUVATE DIOXYGENASE"/>
    <property type="match status" value="1"/>
</dbReference>
<dbReference type="InterPro" id="IPR037523">
    <property type="entry name" value="VOC_core"/>
</dbReference>
<dbReference type="Pfam" id="PF00903">
    <property type="entry name" value="Glyoxalase"/>
    <property type="match status" value="2"/>
</dbReference>
<dbReference type="InterPro" id="IPR041735">
    <property type="entry name" value="4OHPhenylPyrv_dOase_C"/>
</dbReference>
<evidence type="ECO:0000256" key="5">
    <source>
        <dbReference type="ARBA" id="ARBA00022737"/>
    </source>
</evidence>
<evidence type="ECO:0000313" key="12">
    <source>
        <dbReference type="EMBL" id="CAE0343713.1"/>
    </source>
</evidence>
<dbReference type="EMBL" id="HBII01005828">
    <property type="protein sequence ID" value="CAE0343713.1"/>
    <property type="molecule type" value="Transcribed_RNA"/>
</dbReference>
<organism evidence="12">
    <name type="scientific">Euplotes harpa</name>
    <dbReference type="NCBI Taxonomy" id="151035"/>
    <lineage>
        <taxon>Eukaryota</taxon>
        <taxon>Sar</taxon>
        <taxon>Alveolata</taxon>
        <taxon>Ciliophora</taxon>
        <taxon>Intramacronucleata</taxon>
        <taxon>Spirotrichea</taxon>
        <taxon>Hypotrichia</taxon>
        <taxon>Euplotida</taxon>
        <taxon>Euplotidae</taxon>
        <taxon>Euplotes</taxon>
    </lineage>
</organism>
<feature type="domain" description="VOC" evidence="11">
    <location>
        <begin position="179"/>
        <end position="337"/>
    </location>
</feature>
<dbReference type="CDD" id="cd07250">
    <property type="entry name" value="HPPD_C_like"/>
    <property type="match status" value="1"/>
</dbReference>
<protein>
    <recommendedName>
        <fullName evidence="3 9">4-hydroxyphenylpyruvate dioxygenase</fullName>
    </recommendedName>
</protein>
<dbReference type="GO" id="GO:0046872">
    <property type="term" value="F:metal ion binding"/>
    <property type="evidence" value="ECO:0007669"/>
    <property type="project" value="UniProtKB-KW"/>
</dbReference>
<name>A0A7S3J272_9SPIT</name>
<keyword evidence="5" id="KW-0677">Repeat</keyword>
<dbReference type="Gene3D" id="3.10.180.10">
    <property type="entry name" value="2,3-Dihydroxybiphenyl 1,2-Dioxygenase, domain 1"/>
    <property type="match status" value="2"/>
</dbReference>
<evidence type="ECO:0000256" key="9">
    <source>
        <dbReference type="PIRNR" id="PIRNR009283"/>
    </source>
</evidence>
<dbReference type="GO" id="GO:0006572">
    <property type="term" value="P:L-tyrosine catabolic process"/>
    <property type="evidence" value="ECO:0007669"/>
    <property type="project" value="UniProtKB-KW"/>
</dbReference>
<reference evidence="12" key="1">
    <citation type="submission" date="2021-01" db="EMBL/GenBank/DDBJ databases">
        <authorList>
            <person name="Corre E."/>
            <person name="Pelletier E."/>
            <person name="Niang G."/>
            <person name="Scheremetjew M."/>
            <person name="Finn R."/>
            <person name="Kale V."/>
            <person name="Holt S."/>
            <person name="Cochrane G."/>
            <person name="Meng A."/>
            <person name="Brown T."/>
            <person name="Cohen L."/>
        </authorList>
    </citation>
    <scope>NUCLEOTIDE SEQUENCE</scope>
    <source>
        <strain evidence="12">FSP1.4</strain>
    </source>
</reference>
<feature type="binding site" evidence="10">
    <location>
        <position position="265"/>
    </location>
    <ligand>
        <name>Fe cation</name>
        <dbReference type="ChEBI" id="CHEBI:24875"/>
    </ligand>
</feature>
<gene>
    <name evidence="12" type="ORF">EHAR0213_LOCUS2620</name>
</gene>
<accession>A0A7S3J272</accession>
<evidence type="ECO:0000256" key="6">
    <source>
        <dbReference type="ARBA" id="ARBA00022878"/>
    </source>
</evidence>
<dbReference type="InterPro" id="IPR004360">
    <property type="entry name" value="Glyas_Fos-R_dOase_dom"/>
</dbReference>
<dbReference type="CDD" id="cd08342">
    <property type="entry name" value="HPPD_N_like"/>
    <property type="match status" value="1"/>
</dbReference>
<dbReference type="InterPro" id="IPR005956">
    <property type="entry name" value="4OHPhenylPyrv_dOase"/>
</dbReference>
<dbReference type="GO" id="GO:0006559">
    <property type="term" value="P:L-phenylalanine catabolic process"/>
    <property type="evidence" value="ECO:0007669"/>
    <property type="project" value="UniProtKB-KW"/>
</dbReference>
<feature type="domain" description="VOC" evidence="11">
    <location>
        <begin position="17"/>
        <end position="148"/>
    </location>
</feature>
<evidence type="ECO:0000256" key="4">
    <source>
        <dbReference type="ARBA" id="ARBA00022723"/>
    </source>
</evidence>
<keyword evidence="4 10" id="KW-0479">Metal-binding</keyword>
<dbReference type="PROSITE" id="PS51819">
    <property type="entry name" value="VOC"/>
    <property type="match status" value="2"/>
</dbReference>
<dbReference type="InterPro" id="IPR041736">
    <property type="entry name" value="4OHPhenylPyrv_dOase_N"/>
</dbReference>
<keyword evidence="7 10" id="KW-0408">Iron</keyword>
<dbReference type="FunFam" id="3.10.180.10:FF:000001">
    <property type="entry name" value="4-hydroxyphenylpyruvate dioxygenase"/>
    <property type="match status" value="1"/>
</dbReference>
<dbReference type="InterPro" id="IPR029068">
    <property type="entry name" value="Glyas_Bleomycin-R_OHBP_Dase"/>
</dbReference>
<dbReference type="SUPFAM" id="SSF54593">
    <property type="entry name" value="Glyoxalase/Bleomycin resistance protein/Dihydroxybiphenyl dioxygenase"/>
    <property type="match status" value="1"/>
</dbReference>
<keyword evidence="6" id="KW-0828">Tyrosine catabolism</keyword>
<dbReference type="PIRSF" id="PIRSF009283">
    <property type="entry name" value="HPP_dOase"/>
    <property type="match status" value="1"/>
</dbReference>